<keyword evidence="3" id="KW-1185">Reference proteome</keyword>
<evidence type="ECO:0000313" key="3">
    <source>
        <dbReference type="Proteomes" id="UP000468581"/>
    </source>
</evidence>
<reference evidence="2 3" key="1">
    <citation type="submission" date="2020-01" db="EMBL/GenBank/DDBJ databases">
        <title>Leptobacterium flavescens.</title>
        <authorList>
            <person name="Wang G."/>
        </authorList>
    </citation>
    <scope>NUCLEOTIDE SEQUENCE [LARGE SCALE GENOMIC DNA]</scope>
    <source>
        <strain evidence="2 3">KCTC 22160</strain>
    </source>
</reference>
<dbReference type="InterPro" id="IPR010496">
    <property type="entry name" value="AL/BT2_dom"/>
</dbReference>
<gene>
    <name evidence="2" type="ORF">GWK08_18330</name>
</gene>
<evidence type="ECO:0000313" key="2">
    <source>
        <dbReference type="EMBL" id="NER15417.1"/>
    </source>
</evidence>
<dbReference type="EMBL" id="JAABOO010000004">
    <property type="protein sequence ID" value="NER15417.1"/>
    <property type="molecule type" value="Genomic_DNA"/>
</dbReference>
<dbReference type="Gene3D" id="2.60.120.560">
    <property type="entry name" value="Exo-inulinase, domain 1"/>
    <property type="match status" value="1"/>
</dbReference>
<feature type="domain" description="3-keto-alpha-glucoside-1,2-lyase/3-keto-2-hydroxy-glucal hydratase" evidence="1">
    <location>
        <begin position="29"/>
        <end position="271"/>
    </location>
</feature>
<sequence length="299" mass="34181">MKTNFLFFLALLILASCKSPTPEKNETEEWVSLFNGKDLKNWHIKIAGYEPDDNYGSTFTVSDSMIRVNYGKYDTFNNAFGHLFFKEPFSYYKLKFDYRFHGDQLDGGPSWAIRNSGVMIHSQSAESMKKEQHFPVSIEFQTLGGLGDGNRPTANVCTPGTLIEHEGDLIKDHCLNSNAPTYEGDEWVHVEVIVLGDEKIIHIAEKDTVLIYRKPQIGSGSEKREDRLAHWKEFGVRDAEKWADREGEALKEGYIAFQAESHPVDFKNIELLDLCGCKDSKAKNYKSYYVKEDNSKCVY</sequence>
<dbReference type="RefSeq" id="WP_163608692.1">
    <property type="nucleotide sequence ID" value="NZ_JAABOO010000004.1"/>
</dbReference>
<dbReference type="Proteomes" id="UP000468581">
    <property type="component" value="Unassembled WGS sequence"/>
</dbReference>
<organism evidence="2 3">
    <name type="scientific">Leptobacterium flavescens</name>
    <dbReference type="NCBI Taxonomy" id="472055"/>
    <lineage>
        <taxon>Bacteria</taxon>
        <taxon>Pseudomonadati</taxon>
        <taxon>Bacteroidota</taxon>
        <taxon>Flavobacteriia</taxon>
        <taxon>Flavobacteriales</taxon>
        <taxon>Flavobacteriaceae</taxon>
        <taxon>Leptobacterium</taxon>
    </lineage>
</organism>
<dbReference type="AlphaFoldDB" id="A0A6P0UR90"/>
<name>A0A6P0UR90_9FLAO</name>
<proteinExistence type="predicted"/>
<protein>
    <submittedName>
        <fullName evidence="2">DUF1080 domain-containing protein</fullName>
    </submittedName>
</protein>
<evidence type="ECO:0000259" key="1">
    <source>
        <dbReference type="Pfam" id="PF06439"/>
    </source>
</evidence>
<dbReference type="GO" id="GO:0016787">
    <property type="term" value="F:hydrolase activity"/>
    <property type="evidence" value="ECO:0007669"/>
    <property type="project" value="InterPro"/>
</dbReference>
<dbReference type="PROSITE" id="PS51257">
    <property type="entry name" value="PROKAR_LIPOPROTEIN"/>
    <property type="match status" value="1"/>
</dbReference>
<dbReference type="Pfam" id="PF06439">
    <property type="entry name" value="3keto-disac_hyd"/>
    <property type="match status" value="1"/>
</dbReference>
<accession>A0A6P0UR90</accession>
<comment type="caution">
    <text evidence="2">The sequence shown here is derived from an EMBL/GenBank/DDBJ whole genome shotgun (WGS) entry which is preliminary data.</text>
</comment>